<evidence type="ECO:0008006" key="4">
    <source>
        <dbReference type="Google" id="ProtNLM"/>
    </source>
</evidence>
<dbReference type="Pfam" id="PF09982">
    <property type="entry name" value="LpxR"/>
    <property type="match status" value="1"/>
</dbReference>
<dbReference type="STRING" id="343013.SAMN04489707_10342"/>
<evidence type="ECO:0000313" key="3">
    <source>
        <dbReference type="Proteomes" id="UP000183656"/>
    </source>
</evidence>
<accession>A0A1I7JYM1</accession>
<dbReference type="InterPro" id="IPR037107">
    <property type="entry name" value="Put_OMP_sf"/>
</dbReference>
<sequence>MTTLSHGKLSTPWAWGRALALAAACLPWPAQAQGHEPPHECPGPGAGATFNLRIDNDMFGGVGQDQGYSNGFLATWVSPNLARDLDDPCLPEAVRSLNKHLSWLRHSGQDEQNMVLGFGQVLFTPTDRTRTDLIAEDRPYAAALLFSVGYNARRDGTLHTAQLRLGIVGPSARGRQVQNGWHHIIGVDPFDGWDNQLRDEPVAQLLYEQRQRGLRHVAPSGWGWDATGHWGASLGNFATYANAGAELRWGYRLPDDLGTAPLRPAGENTTPLRAAGRSQGWAGHLFVAADARWVLRDISLDGNTFKSSHHVDKRALVADVGYGVAVTWDAWKFAFARYHRSREFRGQQEVPVYGSFTISRRF</sequence>
<organism evidence="2 3">
    <name type="scientific">Paenacidovorax caeni</name>
    <dbReference type="NCBI Taxonomy" id="343013"/>
    <lineage>
        <taxon>Bacteria</taxon>
        <taxon>Pseudomonadati</taxon>
        <taxon>Pseudomonadota</taxon>
        <taxon>Betaproteobacteria</taxon>
        <taxon>Burkholderiales</taxon>
        <taxon>Comamonadaceae</taxon>
        <taxon>Paenacidovorax</taxon>
    </lineage>
</organism>
<dbReference type="RefSeq" id="WP_082366585.1">
    <property type="nucleotide sequence ID" value="NZ_CYIG01000030.1"/>
</dbReference>
<name>A0A1I7JYM1_9BURK</name>
<dbReference type="Gene3D" id="2.40.128.140">
    <property type="entry name" value="Outer membrane protein"/>
    <property type="match status" value="1"/>
</dbReference>
<protein>
    <recommendedName>
        <fullName evidence="4">Lipid A deacylase LpxR family protein</fullName>
    </recommendedName>
</protein>
<evidence type="ECO:0000256" key="1">
    <source>
        <dbReference type="SAM" id="SignalP"/>
    </source>
</evidence>
<dbReference type="EMBL" id="FPBX01000034">
    <property type="protein sequence ID" value="SFU90288.1"/>
    <property type="molecule type" value="Genomic_DNA"/>
</dbReference>
<feature type="signal peptide" evidence="1">
    <location>
        <begin position="1"/>
        <end position="32"/>
    </location>
</feature>
<dbReference type="OrthoDB" id="9776275at2"/>
<gene>
    <name evidence="2" type="ORF">SAMN04489707_10342</name>
</gene>
<keyword evidence="3" id="KW-1185">Reference proteome</keyword>
<evidence type="ECO:0000313" key="2">
    <source>
        <dbReference type="EMBL" id="SFU90288.1"/>
    </source>
</evidence>
<feature type="chain" id="PRO_5010158946" description="Lipid A deacylase LpxR family protein" evidence="1">
    <location>
        <begin position="33"/>
        <end position="362"/>
    </location>
</feature>
<proteinExistence type="predicted"/>
<reference evidence="2 3" key="1">
    <citation type="submission" date="2016-10" db="EMBL/GenBank/DDBJ databases">
        <authorList>
            <person name="de Groot N.N."/>
        </authorList>
    </citation>
    <scope>NUCLEOTIDE SEQUENCE [LARGE SCALE GENOMIC DNA]</scope>
    <source>
        <strain evidence="2 3">R-24608</strain>
    </source>
</reference>
<dbReference type="Proteomes" id="UP000183656">
    <property type="component" value="Unassembled WGS sequence"/>
</dbReference>
<dbReference type="InterPro" id="IPR018707">
    <property type="entry name" value="LpxR"/>
</dbReference>
<keyword evidence="1" id="KW-0732">Signal</keyword>
<dbReference type="AlphaFoldDB" id="A0A1I7JYM1"/>